<dbReference type="Pfam" id="PF06664">
    <property type="entry name" value="WLS-like_TM"/>
    <property type="match status" value="1"/>
</dbReference>
<keyword evidence="4 6" id="KW-0472">Membrane</keyword>
<dbReference type="GO" id="GO:0016020">
    <property type="term" value="C:membrane"/>
    <property type="evidence" value="ECO:0007669"/>
    <property type="project" value="UniProtKB-SubCell"/>
</dbReference>
<evidence type="ECO:0000259" key="7">
    <source>
        <dbReference type="Pfam" id="PF06664"/>
    </source>
</evidence>
<dbReference type="PANTHER" id="PTHR31918">
    <property type="entry name" value="TRANSMEMBRANE PROTEIN 181"/>
    <property type="match status" value="1"/>
</dbReference>
<feature type="transmembrane region" description="Helical" evidence="6">
    <location>
        <begin position="249"/>
        <end position="270"/>
    </location>
</feature>
<evidence type="ECO:0000313" key="8">
    <source>
        <dbReference type="EMBL" id="KAJ3431875.1"/>
    </source>
</evidence>
<protein>
    <submittedName>
        <fullName evidence="8">Transmembrane protein</fullName>
    </submittedName>
</protein>
<feature type="compositionally biased region" description="Polar residues" evidence="5">
    <location>
        <begin position="469"/>
        <end position="490"/>
    </location>
</feature>
<evidence type="ECO:0000256" key="5">
    <source>
        <dbReference type="SAM" id="MobiDB-lite"/>
    </source>
</evidence>
<feature type="transmembrane region" description="Helical" evidence="6">
    <location>
        <begin position="189"/>
        <end position="208"/>
    </location>
</feature>
<feature type="domain" description="Wntless-like transmembrane" evidence="7">
    <location>
        <begin position="181"/>
        <end position="435"/>
    </location>
</feature>
<evidence type="ECO:0000256" key="1">
    <source>
        <dbReference type="ARBA" id="ARBA00004141"/>
    </source>
</evidence>
<sequence>MYLSTRKLKIDDWKKKNLLIFFGIFFLFILLGFIIGVGGPKKYNSVSVDSYLRSSNSKIEIQLNNISRINQFLFVEGFFVNSVTYGVKVPITFSVELYGTKKQHSKEWGEIYQQNSPWKMISNTTHNRTILCKPETSSCESQILVYETIHQYSNFYFKINAEFSELTDLFQVVEFKFNYVNSSMTVFEILFRYFFIILTLFIIVYLTRYTRQYSFHNFLIEQKWISLLVISLLLFNNPFYPIITLSNSSFFRILDALFTSTFFGLLLYFIWIKLDSFRYQKFKRTFLKFYLPRSIPILILMIFFFILYVYGKFHEMDDPQYQQAQDTPGYMALKWLHNIILNLYNLFILYSIIRNYIYFKQTINNQIHENEGINYNKKRFNFFLLVSVLPFFTLIILLFGNFLHELKYSSFTFLFTYSVCNAYIIALSIAFLPSKKDKNSEDFVEDQGAYNKKKINQQTSSDQELEGNLISQGSQSDSNYKSINLEQQDLSEIEKKEK</sequence>
<proteinExistence type="predicted"/>
<dbReference type="Proteomes" id="UP001146793">
    <property type="component" value="Unassembled WGS sequence"/>
</dbReference>
<dbReference type="PANTHER" id="PTHR31918:SF1">
    <property type="entry name" value="TRANSMEMBRANE PROTEIN 181"/>
    <property type="match status" value="1"/>
</dbReference>
<reference evidence="8" key="1">
    <citation type="submission" date="2022-08" db="EMBL/GenBank/DDBJ databases">
        <title>Novel sulphate-reducing endosymbionts in the free-living metamonad Anaeramoeba.</title>
        <authorList>
            <person name="Jerlstrom-Hultqvist J."/>
            <person name="Cepicka I."/>
            <person name="Gallot-Lavallee L."/>
            <person name="Salas-Leiva D."/>
            <person name="Curtis B.A."/>
            <person name="Zahonova K."/>
            <person name="Pipaliya S."/>
            <person name="Dacks J."/>
            <person name="Roger A.J."/>
        </authorList>
    </citation>
    <scope>NUCLEOTIDE SEQUENCE</scope>
    <source>
        <strain evidence="8">Busselton2</strain>
    </source>
</reference>
<comment type="caution">
    <text evidence="8">The sequence shown here is derived from an EMBL/GenBank/DDBJ whole genome shotgun (WGS) entry which is preliminary data.</text>
</comment>
<feature type="transmembrane region" description="Helical" evidence="6">
    <location>
        <begin position="20"/>
        <end position="39"/>
    </location>
</feature>
<evidence type="ECO:0000256" key="6">
    <source>
        <dbReference type="SAM" id="Phobius"/>
    </source>
</evidence>
<evidence type="ECO:0000256" key="3">
    <source>
        <dbReference type="ARBA" id="ARBA00022989"/>
    </source>
</evidence>
<dbReference type="GO" id="GO:0015643">
    <property type="term" value="F:toxic substance binding"/>
    <property type="evidence" value="ECO:0007669"/>
    <property type="project" value="InterPro"/>
</dbReference>
<keyword evidence="2 6" id="KW-0812">Transmembrane</keyword>
<feature type="transmembrane region" description="Helical" evidence="6">
    <location>
        <begin position="339"/>
        <end position="359"/>
    </location>
</feature>
<evidence type="ECO:0000313" key="9">
    <source>
        <dbReference type="Proteomes" id="UP001146793"/>
    </source>
</evidence>
<feature type="transmembrane region" description="Helical" evidence="6">
    <location>
        <begin position="380"/>
        <end position="399"/>
    </location>
</feature>
<evidence type="ECO:0000256" key="4">
    <source>
        <dbReference type="ARBA" id="ARBA00023136"/>
    </source>
</evidence>
<gene>
    <name evidence="8" type="ORF">M0812_20799</name>
</gene>
<feature type="transmembrane region" description="Helical" evidence="6">
    <location>
        <begin position="411"/>
        <end position="432"/>
    </location>
</feature>
<feature type="transmembrane region" description="Helical" evidence="6">
    <location>
        <begin position="290"/>
        <end position="310"/>
    </location>
</feature>
<name>A0AAV7YVC8_9EUKA</name>
<organism evidence="8 9">
    <name type="scientific">Anaeramoeba flamelloides</name>
    <dbReference type="NCBI Taxonomy" id="1746091"/>
    <lineage>
        <taxon>Eukaryota</taxon>
        <taxon>Metamonada</taxon>
        <taxon>Anaeramoebidae</taxon>
        <taxon>Anaeramoeba</taxon>
    </lineage>
</organism>
<dbReference type="InterPro" id="IPR040416">
    <property type="entry name" value="TMEM181"/>
</dbReference>
<dbReference type="EMBL" id="JANTQA010000047">
    <property type="protein sequence ID" value="KAJ3431875.1"/>
    <property type="molecule type" value="Genomic_DNA"/>
</dbReference>
<dbReference type="InterPro" id="IPR047843">
    <property type="entry name" value="WLS-like_TM"/>
</dbReference>
<feature type="region of interest" description="Disordered" evidence="5">
    <location>
        <begin position="449"/>
        <end position="498"/>
    </location>
</feature>
<comment type="subcellular location">
    <subcellularLocation>
        <location evidence="1">Membrane</location>
        <topology evidence="1">Multi-pass membrane protein</topology>
    </subcellularLocation>
</comment>
<keyword evidence="3 6" id="KW-1133">Transmembrane helix</keyword>
<evidence type="ECO:0000256" key="2">
    <source>
        <dbReference type="ARBA" id="ARBA00022692"/>
    </source>
</evidence>
<feature type="transmembrane region" description="Helical" evidence="6">
    <location>
        <begin position="224"/>
        <end position="243"/>
    </location>
</feature>
<accession>A0AAV7YVC8</accession>
<dbReference type="AlphaFoldDB" id="A0AAV7YVC8"/>